<dbReference type="RefSeq" id="WP_128756306.1">
    <property type="nucleotide sequence ID" value="NZ_QOVM01000001.1"/>
</dbReference>
<proteinExistence type="predicted"/>
<name>A0A4Q0PCT3_9FLAO</name>
<accession>A0A4Q0PCT3</accession>
<reference evidence="2 3" key="1">
    <citation type="submission" date="2018-07" db="EMBL/GenBank/DDBJ databases">
        <title>Leeuwenhoekiella genomics.</title>
        <authorList>
            <person name="Tahon G."/>
            <person name="Willems A."/>
        </authorList>
    </citation>
    <scope>NUCLEOTIDE SEQUENCE [LARGE SCALE GENOMIC DNA]</scope>
    <source>
        <strain evidence="2 3">LMG 22550</strain>
    </source>
</reference>
<evidence type="ECO:0000256" key="1">
    <source>
        <dbReference type="SAM" id="SignalP"/>
    </source>
</evidence>
<dbReference type="AlphaFoldDB" id="A0A4Q0PCT3"/>
<evidence type="ECO:0000313" key="2">
    <source>
        <dbReference type="EMBL" id="RXG24575.1"/>
    </source>
</evidence>
<sequence>MQRLGLLSAFVFCSMLFITCGATPGLTNLSNTVEKDLPIYTYLDSDGNTYVISANKLIYDPASEENTTDGIKDQGYHLELNISLNEYSKIAATCKKQLNISQEDLRAANTDFVIPTLSVQNSTENESVTLSKEGVQDLNYLLKPFLKDE</sequence>
<evidence type="ECO:0000313" key="3">
    <source>
        <dbReference type="Proteomes" id="UP000289238"/>
    </source>
</evidence>
<feature type="chain" id="PRO_5020337663" evidence="1">
    <location>
        <begin position="23"/>
        <end position="149"/>
    </location>
</feature>
<feature type="signal peptide" evidence="1">
    <location>
        <begin position="1"/>
        <end position="22"/>
    </location>
</feature>
<protein>
    <submittedName>
        <fullName evidence="2">Uncharacterized protein</fullName>
    </submittedName>
</protein>
<organism evidence="2 3">
    <name type="scientific">Leeuwenhoekiella aequorea</name>
    <dbReference type="NCBI Taxonomy" id="283736"/>
    <lineage>
        <taxon>Bacteria</taxon>
        <taxon>Pseudomonadati</taxon>
        <taxon>Bacteroidota</taxon>
        <taxon>Flavobacteriia</taxon>
        <taxon>Flavobacteriales</taxon>
        <taxon>Flavobacteriaceae</taxon>
        <taxon>Leeuwenhoekiella</taxon>
    </lineage>
</organism>
<gene>
    <name evidence="2" type="ORF">DSM00_365</name>
</gene>
<keyword evidence="3" id="KW-1185">Reference proteome</keyword>
<dbReference type="EMBL" id="QOVM01000001">
    <property type="protein sequence ID" value="RXG24575.1"/>
    <property type="molecule type" value="Genomic_DNA"/>
</dbReference>
<dbReference type="OrthoDB" id="1439476at2"/>
<dbReference type="Proteomes" id="UP000289238">
    <property type="component" value="Unassembled WGS sequence"/>
</dbReference>
<keyword evidence="1" id="KW-0732">Signal</keyword>
<comment type="caution">
    <text evidence="2">The sequence shown here is derived from an EMBL/GenBank/DDBJ whole genome shotgun (WGS) entry which is preliminary data.</text>
</comment>